<dbReference type="Pfam" id="PF24806">
    <property type="entry name" value="DUF7706"/>
    <property type="match status" value="1"/>
</dbReference>
<dbReference type="Proteomes" id="UP001156641">
    <property type="component" value="Unassembled WGS sequence"/>
</dbReference>
<protein>
    <submittedName>
        <fullName evidence="1">Uncharacterized protein</fullName>
    </submittedName>
</protein>
<name>A0ABQ5ZYN9_9PROT</name>
<evidence type="ECO:0000313" key="2">
    <source>
        <dbReference type="Proteomes" id="UP001156641"/>
    </source>
</evidence>
<dbReference type="EMBL" id="BSOS01000001">
    <property type="protein sequence ID" value="GLR65331.1"/>
    <property type="molecule type" value="Genomic_DNA"/>
</dbReference>
<proteinExistence type="predicted"/>
<organism evidence="1 2">
    <name type="scientific">Acidocella aquatica</name>
    <dbReference type="NCBI Taxonomy" id="1922313"/>
    <lineage>
        <taxon>Bacteria</taxon>
        <taxon>Pseudomonadati</taxon>
        <taxon>Pseudomonadota</taxon>
        <taxon>Alphaproteobacteria</taxon>
        <taxon>Acetobacterales</taxon>
        <taxon>Acidocellaceae</taxon>
        <taxon>Acidocella</taxon>
    </lineage>
</organism>
<accession>A0ABQ5ZYN9</accession>
<sequence>MEKVTLPLNLTDDKAHGLAQLVKRLGRRSLGKNDLNLVTPEEAEQAEDAVIARRDALAEAGYAPR</sequence>
<dbReference type="InterPro" id="IPR056123">
    <property type="entry name" value="DUF7706"/>
</dbReference>
<keyword evidence="2" id="KW-1185">Reference proteome</keyword>
<evidence type="ECO:0000313" key="1">
    <source>
        <dbReference type="EMBL" id="GLR65331.1"/>
    </source>
</evidence>
<gene>
    <name evidence="1" type="ORF">GCM10010909_00080</name>
</gene>
<reference evidence="2" key="1">
    <citation type="journal article" date="2019" name="Int. J. Syst. Evol. Microbiol.">
        <title>The Global Catalogue of Microorganisms (GCM) 10K type strain sequencing project: providing services to taxonomists for standard genome sequencing and annotation.</title>
        <authorList>
            <consortium name="The Broad Institute Genomics Platform"/>
            <consortium name="The Broad Institute Genome Sequencing Center for Infectious Disease"/>
            <person name="Wu L."/>
            <person name="Ma J."/>
        </authorList>
    </citation>
    <scope>NUCLEOTIDE SEQUENCE [LARGE SCALE GENOMIC DNA]</scope>
    <source>
        <strain evidence="2">NBRC 112502</strain>
    </source>
</reference>
<comment type="caution">
    <text evidence="1">The sequence shown here is derived from an EMBL/GenBank/DDBJ whole genome shotgun (WGS) entry which is preliminary data.</text>
</comment>